<dbReference type="HOGENOM" id="CLU_035847_0_0_1"/>
<dbReference type="KEGG" id="ncr:NCU02975"/>
<dbReference type="OMA" id="FHTAFAI"/>
<keyword evidence="3" id="KW-1185">Reference proteome</keyword>
<dbReference type="AlphaFoldDB" id="F5HDP0"/>
<dbReference type="GO" id="GO:0045944">
    <property type="term" value="P:positive regulation of transcription by RNA polymerase II"/>
    <property type="evidence" value="ECO:0000318"/>
    <property type="project" value="GO_Central"/>
</dbReference>
<feature type="region of interest" description="Disordered" evidence="1">
    <location>
        <begin position="407"/>
        <end position="460"/>
    </location>
</feature>
<dbReference type="InParanoid" id="F5HDP0"/>
<feature type="region of interest" description="Disordered" evidence="1">
    <location>
        <begin position="303"/>
        <end position="347"/>
    </location>
</feature>
<dbReference type="STRING" id="367110.F5HDP0"/>
<accession>F5HDP0</accession>
<dbReference type="GO" id="GO:0003713">
    <property type="term" value="F:transcription coactivator activity"/>
    <property type="evidence" value="ECO:0000318"/>
    <property type="project" value="GO_Central"/>
</dbReference>
<protein>
    <submittedName>
        <fullName evidence="2">Uncharacterized protein</fullName>
    </submittedName>
</protein>
<dbReference type="GeneID" id="3881525"/>
<sequence>MTQQPQQQQQQQQTRPELLKGVTKKSKYMRFDYERYSDSVPSVVPAGHGSIGKVEVDCRFLFSKSKWGYMGLNLGNESAKFPAGILYLDLVFRQPQDCKLQSATVAVIIGKDEDTTGQDGSPVMMTEYYGPGQLRGPRQLVQSRRVKQFMPHVEVMGYGAGGAGISTEENRHITDRWGFSGHLRSDPGSLTYNRLEWDLDECFLEERPSHGNIFHTAFAIGHNAKAFHMTVEVKGKLARKRDQFKHTMNKLKFGGNKARPHDTAAVKFQWTREYSSSVWLDSIAQGLPYAMEEENMRSIPIEVPQPQPASFRPAMDSEPATGPTTSALAPQRQNDTAVPVTHNDADDQMMFPRLQTTAWPRLTGLSSALPHLTPSTPENMARAAGLELAMTSTMPQQSQSLEFLERSEFSSGTTLVESSQESESGGESSPTCRVRRSSMRTQFEGSQPGDCASKGTKGKEVKMSIDEPKMKAGFLLGLLCWLQGGLTVWDLFAAMLGFAAYPDPSVWTRDQRDPMVSEVRQIEPATWGKKPWSEDFDTDTPVMVANGTGQRWKAKEEWEK</sequence>
<dbReference type="GO" id="GO:0005634">
    <property type="term" value="C:nucleus"/>
    <property type="evidence" value="ECO:0000318"/>
    <property type="project" value="GO_Central"/>
</dbReference>
<evidence type="ECO:0000256" key="1">
    <source>
        <dbReference type="SAM" id="MobiDB-lite"/>
    </source>
</evidence>
<evidence type="ECO:0000313" key="3">
    <source>
        <dbReference type="Proteomes" id="UP000001805"/>
    </source>
</evidence>
<gene>
    <name evidence="2" type="ORF">NCU02975</name>
</gene>
<dbReference type="EMBL" id="CM002236">
    <property type="protein sequence ID" value="EAA36126.2"/>
    <property type="molecule type" value="Genomic_DNA"/>
</dbReference>
<dbReference type="PaxDb" id="5141-EFNCRP00000002466"/>
<feature type="compositionally biased region" description="Polar residues" evidence="1">
    <location>
        <begin position="322"/>
        <end position="336"/>
    </location>
</feature>
<organism evidence="2 3">
    <name type="scientific">Neurospora crassa (strain ATCC 24698 / 74-OR23-1A / CBS 708.71 / DSM 1257 / FGSC 987)</name>
    <dbReference type="NCBI Taxonomy" id="367110"/>
    <lineage>
        <taxon>Eukaryota</taxon>
        <taxon>Fungi</taxon>
        <taxon>Dikarya</taxon>
        <taxon>Ascomycota</taxon>
        <taxon>Pezizomycotina</taxon>
        <taxon>Sordariomycetes</taxon>
        <taxon>Sordariomycetidae</taxon>
        <taxon>Sordariales</taxon>
        <taxon>Sordariaceae</taxon>
        <taxon>Neurospora</taxon>
    </lineage>
</organism>
<dbReference type="RefSeq" id="XP_965362.2">
    <property type="nucleotide sequence ID" value="XM_960269.3"/>
</dbReference>
<proteinExistence type="predicted"/>
<evidence type="ECO:0000313" key="2">
    <source>
        <dbReference type="EMBL" id="EAA36126.2"/>
    </source>
</evidence>
<reference evidence="2 3" key="1">
    <citation type="journal article" date="2003" name="Nature">
        <title>The genome sequence of the filamentous fungus Neurospora crassa.</title>
        <authorList>
            <person name="Galagan J.E."/>
            <person name="Calvo S.E."/>
            <person name="Borkovich K.A."/>
            <person name="Selker E.U."/>
            <person name="Read N.D."/>
            <person name="Jaffe D."/>
            <person name="FitzHugh W."/>
            <person name="Ma L.J."/>
            <person name="Smirnov S."/>
            <person name="Purcell S."/>
            <person name="Rehman B."/>
            <person name="Elkins T."/>
            <person name="Engels R."/>
            <person name="Wang S."/>
            <person name="Nielsen C.B."/>
            <person name="Butler J."/>
            <person name="Endrizzi M."/>
            <person name="Qui D."/>
            <person name="Ianakiev P."/>
            <person name="Bell-Pedersen D."/>
            <person name="Nelson M.A."/>
            <person name="Werner-Washburne M."/>
            <person name="Selitrennikoff C.P."/>
            <person name="Kinsey J.A."/>
            <person name="Braun E.L."/>
            <person name="Zelter A."/>
            <person name="Schulte U."/>
            <person name="Kothe G.O."/>
            <person name="Jedd G."/>
            <person name="Mewes W."/>
            <person name="Staben C."/>
            <person name="Marcotte E."/>
            <person name="Greenberg D."/>
            <person name="Roy A."/>
            <person name="Foley K."/>
            <person name="Naylor J."/>
            <person name="Stange-Thomann N."/>
            <person name="Barrett R."/>
            <person name="Gnerre S."/>
            <person name="Kamal M."/>
            <person name="Kamvysselis M."/>
            <person name="Mauceli E."/>
            <person name="Bielke C."/>
            <person name="Rudd S."/>
            <person name="Frishman D."/>
            <person name="Krystofova S."/>
            <person name="Rasmussen C."/>
            <person name="Metzenberg R.L."/>
            <person name="Perkins D.D."/>
            <person name="Kroken S."/>
            <person name="Cogoni C."/>
            <person name="Macino G."/>
            <person name="Catcheside D."/>
            <person name="Li W."/>
            <person name="Pratt R.J."/>
            <person name="Osmani S.A."/>
            <person name="DeSouza C.P."/>
            <person name="Glass L."/>
            <person name="Orbach M.J."/>
            <person name="Berglund J.A."/>
            <person name="Voelker R."/>
            <person name="Yarden O."/>
            <person name="Plamann M."/>
            <person name="Seiler S."/>
            <person name="Dunlap J."/>
            <person name="Radford A."/>
            <person name="Aramayo R."/>
            <person name="Natvig D.O."/>
            <person name="Alex L.A."/>
            <person name="Mannhaupt G."/>
            <person name="Ebbole D.J."/>
            <person name="Freitag M."/>
            <person name="Paulsen I."/>
            <person name="Sachs M.S."/>
            <person name="Lander E.S."/>
            <person name="Nusbaum C."/>
            <person name="Birren B."/>
        </authorList>
    </citation>
    <scope>NUCLEOTIDE SEQUENCE [LARGE SCALE GENOMIC DNA]</scope>
    <source>
        <strain evidence="3">ATCC 24698 / 74-OR23-1A / CBS 708.71 / DSM 1257 / FGSC 987</strain>
    </source>
</reference>
<feature type="compositionally biased region" description="Low complexity" evidence="1">
    <location>
        <begin position="417"/>
        <end position="429"/>
    </location>
</feature>
<dbReference type="VEuPathDB" id="FungiDB:NCU02975"/>
<dbReference type="Proteomes" id="UP000001805">
    <property type="component" value="Chromosome 1, Linkage Group I"/>
</dbReference>
<name>F5HDP0_NEUCR</name>
<dbReference type="OrthoDB" id="3922785at2759"/>